<dbReference type="AlphaFoldDB" id="M3AVW4"/>
<dbReference type="PANTHER" id="PTHR43735">
    <property type="entry name" value="APOPTOSIS-INDUCING FACTOR 1"/>
    <property type="match status" value="1"/>
</dbReference>
<dbReference type="EMBL" id="KB456268">
    <property type="protein sequence ID" value="EMF10226.1"/>
    <property type="molecule type" value="Genomic_DNA"/>
</dbReference>
<dbReference type="OMA" id="QTEPWIN"/>
<feature type="domain" description="FAD/NAD(P)-binding" evidence="1">
    <location>
        <begin position="7"/>
        <end position="306"/>
    </location>
</feature>
<dbReference type="GO" id="GO:0050660">
    <property type="term" value="F:flavin adenine dinucleotide binding"/>
    <property type="evidence" value="ECO:0007669"/>
    <property type="project" value="TreeGrafter"/>
</dbReference>
<name>M3AVW4_SPHMS</name>
<reference evidence="2 3" key="1">
    <citation type="journal article" date="2012" name="PLoS Pathog.">
        <title>Diverse lifestyles and strategies of plant pathogenesis encoded in the genomes of eighteen Dothideomycetes fungi.</title>
        <authorList>
            <person name="Ohm R.A."/>
            <person name="Feau N."/>
            <person name="Henrissat B."/>
            <person name="Schoch C.L."/>
            <person name="Horwitz B.A."/>
            <person name="Barry K.W."/>
            <person name="Condon B.J."/>
            <person name="Copeland A.C."/>
            <person name="Dhillon B."/>
            <person name="Glaser F."/>
            <person name="Hesse C.N."/>
            <person name="Kosti I."/>
            <person name="LaButti K."/>
            <person name="Lindquist E.A."/>
            <person name="Lucas S."/>
            <person name="Salamov A.A."/>
            <person name="Bradshaw R.E."/>
            <person name="Ciuffetti L."/>
            <person name="Hamelin R.C."/>
            <person name="Kema G.H.J."/>
            <person name="Lawrence C."/>
            <person name="Scott J.A."/>
            <person name="Spatafora J.W."/>
            <person name="Turgeon B.G."/>
            <person name="de Wit P.J.G.M."/>
            <person name="Zhong S."/>
            <person name="Goodwin S.B."/>
            <person name="Grigoriev I.V."/>
        </authorList>
    </citation>
    <scope>NUCLEOTIDE SEQUENCE [LARGE SCALE GENOMIC DNA]</scope>
    <source>
        <strain evidence="2 3">SO2202</strain>
    </source>
</reference>
<organism evidence="2 3">
    <name type="scientific">Sphaerulina musiva (strain SO2202)</name>
    <name type="common">Poplar stem canker fungus</name>
    <name type="synonym">Septoria musiva</name>
    <dbReference type="NCBI Taxonomy" id="692275"/>
    <lineage>
        <taxon>Eukaryota</taxon>
        <taxon>Fungi</taxon>
        <taxon>Dikarya</taxon>
        <taxon>Ascomycota</taxon>
        <taxon>Pezizomycotina</taxon>
        <taxon>Dothideomycetes</taxon>
        <taxon>Dothideomycetidae</taxon>
        <taxon>Mycosphaerellales</taxon>
        <taxon>Mycosphaerellaceae</taxon>
        <taxon>Sphaerulina</taxon>
    </lineage>
</organism>
<dbReference type="HOGENOM" id="CLU_019845_0_1_1"/>
<dbReference type="InterPro" id="IPR036188">
    <property type="entry name" value="FAD/NAD-bd_sf"/>
</dbReference>
<dbReference type="eggNOG" id="KOG2495">
    <property type="taxonomic scope" value="Eukaryota"/>
</dbReference>
<proteinExistence type="predicted"/>
<dbReference type="GO" id="GO:0005737">
    <property type="term" value="C:cytoplasm"/>
    <property type="evidence" value="ECO:0007669"/>
    <property type="project" value="TreeGrafter"/>
</dbReference>
<dbReference type="Proteomes" id="UP000016931">
    <property type="component" value="Unassembled WGS sequence"/>
</dbReference>
<dbReference type="GeneID" id="27903815"/>
<gene>
    <name evidence="2" type="ORF">SEPMUDRAFT_151220</name>
</gene>
<sequence>MASALRNVVVVGGSYVGLNTCRELMSILPASTHRILLIEAHTHFNHIFTFPRFSILSGHEHKAFIPYTGLFPPDSPHRVITSRVEHVHPKHVQISTSFEDSNSVPYDYLVLATGTQLAAPSMMPHDDAASSISYLQSYQDQLRKSQKIVIVGGGAVGVQMALDLKELYPSGKEVTVVHSRDRLMQLFEPKLHAILAEAFEEKGIRLITKTRAKVPAGGFANDGNRMVVELLNGDEIEGDFVILATGQKPNNQLVAGLAASSDSAEAELVNPANGFLRVRPSLQLQDEAYSHIFAVGDIADTGLQKAARPGAAQAKVVAQNIFSLIQGERAEAKFEKNPPAIHLSLGLKRNIIFRNPNRSEGQTEATVIDKFDGRADMGVEGMWDRLNVKLEKMEEAGVRAEL</sequence>
<dbReference type="PRINTS" id="PR00411">
    <property type="entry name" value="PNDRDTASEI"/>
</dbReference>
<keyword evidence="3" id="KW-1185">Reference proteome</keyword>
<dbReference type="RefSeq" id="XP_016758347.1">
    <property type="nucleotide sequence ID" value="XM_016906678.1"/>
</dbReference>
<dbReference type="Gene3D" id="3.50.50.100">
    <property type="match status" value="1"/>
</dbReference>
<evidence type="ECO:0000259" key="1">
    <source>
        <dbReference type="Pfam" id="PF07992"/>
    </source>
</evidence>
<dbReference type="InterPro" id="IPR023753">
    <property type="entry name" value="FAD/NAD-binding_dom"/>
</dbReference>
<accession>M3AVW4</accession>
<dbReference type="SUPFAM" id="SSF51905">
    <property type="entry name" value="FAD/NAD(P)-binding domain"/>
    <property type="match status" value="1"/>
</dbReference>
<dbReference type="Pfam" id="PF07992">
    <property type="entry name" value="Pyr_redox_2"/>
    <property type="match status" value="1"/>
</dbReference>
<dbReference type="STRING" id="692275.M3AVW4"/>
<dbReference type="OrthoDB" id="202203at2759"/>
<dbReference type="GO" id="GO:0004174">
    <property type="term" value="F:electron-transferring-flavoprotein dehydrogenase activity"/>
    <property type="evidence" value="ECO:0007669"/>
    <property type="project" value="TreeGrafter"/>
</dbReference>
<evidence type="ECO:0000313" key="3">
    <source>
        <dbReference type="Proteomes" id="UP000016931"/>
    </source>
</evidence>
<dbReference type="PRINTS" id="PR00368">
    <property type="entry name" value="FADPNR"/>
</dbReference>
<dbReference type="PANTHER" id="PTHR43735:SF11">
    <property type="entry name" value="HYPOTHETICAL OXIDOREDUCTASE (EUROFUNG)"/>
    <property type="match status" value="1"/>
</dbReference>
<protein>
    <submittedName>
        <fullName evidence="2">Amid-like NADH oxidoreductase</fullName>
    </submittedName>
</protein>
<evidence type="ECO:0000313" key="2">
    <source>
        <dbReference type="EMBL" id="EMF10226.1"/>
    </source>
</evidence>